<dbReference type="eggNOG" id="COG0438">
    <property type="taxonomic scope" value="Bacteria"/>
</dbReference>
<evidence type="ECO:0000313" key="2">
    <source>
        <dbReference type="EMBL" id="ADI00526.1"/>
    </source>
</evidence>
<dbReference type="GO" id="GO:0016757">
    <property type="term" value="F:glycosyltransferase activity"/>
    <property type="evidence" value="ECO:0007669"/>
    <property type="project" value="InterPro"/>
</dbReference>
<gene>
    <name evidence="2" type="ordered locus">Bsel_3044</name>
</gene>
<dbReference type="KEGG" id="bse:Bsel_3044"/>
<dbReference type="PANTHER" id="PTHR12526:SF630">
    <property type="entry name" value="GLYCOSYLTRANSFERASE"/>
    <property type="match status" value="1"/>
</dbReference>
<dbReference type="Gene3D" id="3.40.50.2000">
    <property type="entry name" value="Glycogen Phosphorylase B"/>
    <property type="match status" value="2"/>
</dbReference>
<dbReference type="HOGENOM" id="CLU_713593_0_0_9"/>
<dbReference type="Proteomes" id="UP000000271">
    <property type="component" value="Chromosome"/>
</dbReference>
<keyword evidence="3" id="KW-1185">Reference proteome</keyword>
<accession>D6Y024</accession>
<dbReference type="OrthoDB" id="9787617at2"/>
<dbReference type="PANTHER" id="PTHR12526">
    <property type="entry name" value="GLYCOSYLTRANSFERASE"/>
    <property type="match status" value="1"/>
</dbReference>
<name>D6Y024_BACIE</name>
<dbReference type="EMBL" id="CP001791">
    <property type="protein sequence ID" value="ADI00526.1"/>
    <property type="molecule type" value="Genomic_DNA"/>
</dbReference>
<dbReference type="STRING" id="439292.Bsel_3044"/>
<dbReference type="InterPro" id="IPR001296">
    <property type="entry name" value="Glyco_trans_1"/>
</dbReference>
<evidence type="ECO:0000259" key="1">
    <source>
        <dbReference type="Pfam" id="PF00534"/>
    </source>
</evidence>
<sequence length="384" mass="44426">MERVIVAIFSTDEIKTGAHRRYVELINGFYKKGYETVCFAKENVFAVEQDNFIKLNIKKSSRFPITFQLVKEVLSKSKTNLSKKDKITVITFGETTALAALALKIKFNAEIVFGIRTNIYEDRKISIISEGIRIGNKRIRNKFIISMYLYFFRCYEKILYRFSDIITVQNSFDKHTVIERSNHKEVKLIPNNMNVGWLSDKRLSSSNQSKCLKKVCFIGSLIMRKGIKDLVNAYVNLINKGYNIELHILGEGPLKEEILKMKEKYKLNQLYLIGYSKSPLSYLSEMDLLVVPSYIDSFPNVVFEAWYVGVPVIGSNVGGIADQLKYDQLLFTPGKVAQIEEKIGCLYNQEQYKAIRKLNESRKEEFTFDWVGEYERVIVDMEAK</sequence>
<dbReference type="CAZy" id="GT4">
    <property type="family name" value="Glycosyltransferase Family 4"/>
</dbReference>
<dbReference type="AlphaFoldDB" id="D6Y024"/>
<keyword evidence="2" id="KW-0808">Transferase</keyword>
<dbReference type="SUPFAM" id="SSF53756">
    <property type="entry name" value="UDP-Glycosyltransferase/glycogen phosphorylase"/>
    <property type="match status" value="1"/>
</dbReference>
<organism evidence="2 3">
    <name type="scientific">Bacillus selenitireducens (strain ATCC 700615 / DSM 15326 / MLS10)</name>
    <dbReference type="NCBI Taxonomy" id="439292"/>
    <lineage>
        <taxon>Bacteria</taxon>
        <taxon>Bacillati</taxon>
        <taxon>Bacillota</taxon>
        <taxon>Bacilli</taxon>
        <taxon>Bacillales</taxon>
        <taxon>Bacillaceae</taxon>
        <taxon>Salisediminibacterium</taxon>
    </lineage>
</organism>
<evidence type="ECO:0000313" key="3">
    <source>
        <dbReference type="Proteomes" id="UP000000271"/>
    </source>
</evidence>
<reference evidence="2" key="1">
    <citation type="submission" date="2009-10" db="EMBL/GenBank/DDBJ databases">
        <title>Complete sequence of Bacillus selenitireducens MLS10.</title>
        <authorList>
            <consortium name="US DOE Joint Genome Institute"/>
            <person name="Lucas S."/>
            <person name="Copeland A."/>
            <person name="Lapidus A."/>
            <person name="Glavina del Rio T."/>
            <person name="Dalin E."/>
            <person name="Tice H."/>
            <person name="Bruce D."/>
            <person name="Goodwin L."/>
            <person name="Pitluck S."/>
            <person name="Sims D."/>
            <person name="Brettin T."/>
            <person name="Detter J.C."/>
            <person name="Han C."/>
            <person name="Larimer F."/>
            <person name="Land M."/>
            <person name="Hauser L."/>
            <person name="Kyrpides N."/>
            <person name="Ovchinnikova G."/>
            <person name="Stolz J."/>
        </authorList>
    </citation>
    <scope>NUCLEOTIDE SEQUENCE [LARGE SCALE GENOMIC DNA]</scope>
    <source>
        <strain evidence="2">MLS10</strain>
    </source>
</reference>
<proteinExistence type="predicted"/>
<dbReference type="Pfam" id="PF00534">
    <property type="entry name" value="Glycos_transf_1"/>
    <property type="match status" value="1"/>
</dbReference>
<protein>
    <submittedName>
        <fullName evidence="2">Glycosyl transferase group 1</fullName>
    </submittedName>
</protein>
<feature type="domain" description="Glycosyl transferase family 1" evidence="1">
    <location>
        <begin position="212"/>
        <end position="353"/>
    </location>
</feature>
<dbReference type="RefSeq" id="WP_013173930.1">
    <property type="nucleotide sequence ID" value="NC_014219.1"/>
</dbReference>